<dbReference type="Pfam" id="PF01066">
    <property type="entry name" value="CDP-OH_P_transf"/>
    <property type="match status" value="1"/>
</dbReference>
<evidence type="ECO:0008006" key="6">
    <source>
        <dbReference type="Google" id="ProtNLM"/>
    </source>
</evidence>
<dbReference type="GO" id="GO:0008654">
    <property type="term" value="P:phospholipid biosynthetic process"/>
    <property type="evidence" value="ECO:0007669"/>
    <property type="project" value="InterPro"/>
</dbReference>
<dbReference type="Gene3D" id="1.20.120.1760">
    <property type="match status" value="1"/>
</dbReference>
<comment type="similarity">
    <text evidence="2">Belongs to the CDP-alcohol phosphatidyltransferase class-I family.</text>
</comment>
<comment type="caution">
    <text evidence="4">The sequence shown here is derived from an EMBL/GenBank/DDBJ whole genome shotgun (WGS) entry which is preliminary data.</text>
</comment>
<proteinExistence type="inferred from homology"/>
<dbReference type="Proteomes" id="UP000324996">
    <property type="component" value="Unassembled WGS sequence"/>
</dbReference>
<protein>
    <recommendedName>
        <fullName evidence="6">Phosphatidylglycerophosphate synthase</fullName>
    </recommendedName>
</protein>
<reference evidence="4 5" key="1">
    <citation type="submission" date="2019-09" db="EMBL/GenBank/DDBJ databases">
        <title>NBRP : Genome information of microbial organism related human and environment.</title>
        <authorList>
            <person name="Hattori M."/>
            <person name="Oshima K."/>
            <person name="Inaba H."/>
            <person name="Suda W."/>
            <person name="Sakamoto M."/>
            <person name="Iino T."/>
            <person name="Kitahara M."/>
            <person name="Oshida Y."/>
            <person name="Iida T."/>
            <person name="Kudo T."/>
            <person name="Itoh T."/>
            <person name="Ohkuma M."/>
        </authorList>
    </citation>
    <scope>NUCLEOTIDE SEQUENCE [LARGE SCALE GENOMIC DNA]</scope>
    <source>
        <strain evidence="4 5">Q-1</strain>
    </source>
</reference>
<accession>A0A5A7NDF6</accession>
<keyword evidence="3" id="KW-1133">Transmembrane helix</keyword>
<keyword evidence="3" id="KW-0472">Membrane</keyword>
<feature type="transmembrane region" description="Helical" evidence="3">
    <location>
        <begin position="292"/>
        <end position="313"/>
    </location>
</feature>
<evidence type="ECO:0000256" key="2">
    <source>
        <dbReference type="RuleBase" id="RU003750"/>
    </source>
</evidence>
<dbReference type="AlphaFoldDB" id="A0A5A7NDF6"/>
<sequence>MTTEDKTPITLDFVPARSPVKLFGLSGRERIMKMIKDRRADGVVIGADDPQAASSGDWLIMDEDCLYDGPVIDWLLAGPDRAVDADGARAGRVSSKGEQQDAVRAWIKGAGSLPEGIDLASPDSIGAAYRTALRKRETPYCLRISAIGREKAEQRLFAGSYKGVTDFVTKYVWPWPAFHLTRLCAALKISPNMVTSLSLVLVLAAFWFFWQGDFASGLLAAWGMTFLDTVDGKLARTTLTSSKWGNIFDHGIDLVHPPFWYWSWAHGLSSGLEAGVGPGSSASWLGLSSLDWALWVILVGYVAGRLMEGYFIARFKLELHIWRRFDSFFRLIVSRRNPNLILLSLGLLLGDPAAGFLWVALWTIASLAVHGVQIVQAERAARNHPLSSWLDGALRQDS</sequence>
<dbReference type="GO" id="GO:0016020">
    <property type="term" value="C:membrane"/>
    <property type="evidence" value="ECO:0007669"/>
    <property type="project" value="InterPro"/>
</dbReference>
<feature type="transmembrane region" description="Helical" evidence="3">
    <location>
        <begin position="192"/>
        <end position="210"/>
    </location>
</feature>
<organism evidence="4 5">
    <name type="scientific">Iodidimonas nitroreducens</name>
    <dbReference type="NCBI Taxonomy" id="1236968"/>
    <lineage>
        <taxon>Bacteria</taxon>
        <taxon>Pseudomonadati</taxon>
        <taxon>Pseudomonadota</taxon>
        <taxon>Alphaproteobacteria</taxon>
        <taxon>Iodidimonadales</taxon>
        <taxon>Iodidimonadaceae</taxon>
        <taxon>Iodidimonas</taxon>
    </lineage>
</organism>
<keyword evidence="3" id="KW-0812">Transmembrane</keyword>
<name>A0A5A7NDF6_9PROT</name>
<keyword evidence="1 2" id="KW-0808">Transferase</keyword>
<evidence type="ECO:0000313" key="4">
    <source>
        <dbReference type="EMBL" id="GER05540.1"/>
    </source>
</evidence>
<dbReference type="InterPro" id="IPR000462">
    <property type="entry name" value="CDP-OH_P_trans"/>
</dbReference>
<keyword evidence="5" id="KW-1185">Reference proteome</keyword>
<feature type="transmembrane region" description="Helical" evidence="3">
    <location>
        <begin position="340"/>
        <end position="365"/>
    </location>
</feature>
<evidence type="ECO:0000256" key="1">
    <source>
        <dbReference type="ARBA" id="ARBA00022679"/>
    </source>
</evidence>
<dbReference type="RefSeq" id="WP_313982364.1">
    <property type="nucleotide sequence ID" value="NZ_BKCN01000028.1"/>
</dbReference>
<dbReference type="InterPro" id="IPR048254">
    <property type="entry name" value="CDP_ALCOHOL_P_TRANSF_CS"/>
</dbReference>
<dbReference type="PROSITE" id="PS00379">
    <property type="entry name" value="CDP_ALCOHOL_P_TRANSF"/>
    <property type="match status" value="1"/>
</dbReference>
<gene>
    <name evidence="4" type="ORF">JCM17846_32220</name>
</gene>
<dbReference type="GO" id="GO:0016780">
    <property type="term" value="F:phosphotransferase activity, for other substituted phosphate groups"/>
    <property type="evidence" value="ECO:0007669"/>
    <property type="project" value="InterPro"/>
</dbReference>
<dbReference type="InterPro" id="IPR043130">
    <property type="entry name" value="CDP-OH_PTrfase_TM_dom"/>
</dbReference>
<evidence type="ECO:0000256" key="3">
    <source>
        <dbReference type="SAM" id="Phobius"/>
    </source>
</evidence>
<evidence type="ECO:0000313" key="5">
    <source>
        <dbReference type="Proteomes" id="UP000324996"/>
    </source>
</evidence>
<dbReference type="EMBL" id="BKCN01000028">
    <property type="protein sequence ID" value="GER05540.1"/>
    <property type="molecule type" value="Genomic_DNA"/>
</dbReference>